<reference evidence="2 3" key="1">
    <citation type="journal article" date="2018" name="Nat. Biotechnol.">
        <title>A standardized bacterial taxonomy based on genome phylogeny substantially revises the tree of life.</title>
        <authorList>
            <person name="Parks D.H."/>
            <person name="Chuvochina M."/>
            <person name="Waite D.W."/>
            <person name="Rinke C."/>
            <person name="Skarshewski A."/>
            <person name="Chaumeil P.A."/>
            <person name="Hugenholtz P."/>
        </authorList>
    </citation>
    <scope>NUCLEOTIDE SEQUENCE [LARGE SCALE GENOMIC DNA]</scope>
    <source>
        <strain evidence="2">UBA11978</strain>
    </source>
</reference>
<evidence type="ECO:0000313" key="3">
    <source>
        <dbReference type="Proteomes" id="UP000263517"/>
    </source>
</evidence>
<comment type="caution">
    <text evidence="2">The sequence shown here is derived from an EMBL/GenBank/DDBJ whole genome shotgun (WGS) entry which is preliminary data.</text>
</comment>
<organism evidence="2 3">
    <name type="scientific">Alteromonas australica</name>
    <dbReference type="NCBI Taxonomy" id="589873"/>
    <lineage>
        <taxon>Bacteria</taxon>
        <taxon>Pseudomonadati</taxon>
        <taxon>Pseudomonadota</taxon>
        <taxon>Gammaproteobacteria</taxon>
        <taxon>Alteromonadales</taxon>
        <taxon>Alteromonadaceae</taxon>
        <taxon>Alteromonas/Salinimonas group</taxon>
        <taxon>Alteromonas</taxon>
    </lineage>
</organism>
<feature type="transmembrane region" description="Helical" evidence="1">
    <location>
        <begin position="6"/>
        <end position="26"/>
    </location>
</feature>
<keyword evidence="1" id="KW-0472">Membrane</keyword>
<keyword evidence="1" id="KW-1133">Transmembrane helix</keyword>
<keyword evidence="1" id="KW-0812">Transmembrane</keyword>
<dbReference type="Proteomes" id="UP000263517">
    <property type="component" value="Unassembled WGS sequence"/>
</dbReference>
<gene>
    <name evidence="2" type="ORF">DCW74_07265</name>
</gene>
<sequence>MTFDVSNPVYLLFPLFLVLIIMIWAFSKQRLKTIQQQLDAANALIEQHQHHQTTLQKELGSLSEKARHYDIVLEEKREL</sequence>
<accession>A0A350P2K0</accession>
<feature type="non-terminal residue" evidence="2">
    <location>
        <position position="79"/>
    </location>
</feature>
<protein>
    <submittedName>
        <fullName evidence="2">Uncharacterized protein</fullName>
    </submittedName>
</protein>
<proteinExistence type="predicted"/>
<name>A0A350P2K0_9ALTE</name>
<evidence type="ECO:0000256" key="1">
    <source>
        <dbReference type="SAM" id="Phobius"/>
    </source>
</evidence>
<dbReference type="EMBL" id="DNAN01000252">
    <property type="protein sequence ID" value="HAW75517.1"/>
    <property type="molecule type" value="Genomic_DNA"/>
</dbReference>
<dbReference type="AlphaFoldDB" id="A0A350P2K0"/>
<evidence type="ECO:0000313" key="2">
    <source>
        <dbReference type="EMBL" id="HAW75517.1"/>
    </source>
</evidence>